<sequence length="249" mass="27949">MSTTSSVQRRLAALRHPLAQSFDHQDEGAFRNLVSALEDSTIRFYKMEERGPLRDIQSDTWSDTFQKYLEDMECPFASKDWRGNDSHRYLVVDWLLGRAVALDYHDNADTFNSESAMARGKASVGIDVHSHEARAALKELAKLLQLPLVEDDNLMWRAVAKRVARKFSPEAITAARDAQQEVVDRHTLEEMPLGFSTGDAALDDAAKVLRLLHVSDLRDLQTRVNELITAAQNVTADPKTDSSLARVGK</sequence>
<dbReference type="Pfam" id="PF10036">
    <property type="entry name" value="RLL"/>
    <property type="match status" value="1"/>
</dbReference>
<dbReference type="KEGG" id="sre:PTSG_05115"/>
<name>F2UAK0_SALR5</name>
<dbReference type="GeneID" id="16074277"/>
<dbReference type="RefSeq" id="XP_004993698.1">
    <property type="nucleotide sequence ID" value="XM_004993641.1"/>
</dbReference>
<dbReference type="InterPro" id="IPR019265">
    <property type="entry name" value="RTRAF"/>
</dbReference>
<accession>F2UAK0</accession>
<protein>
    <submittedName>
        <fullName evidence="1">Uncharacterized protein</fullName>
    </submittedName>
</protein>
<proteinExistence type="predicted"/>
<reference evidence="1" key="1">
    <citation type="submission" date="2009-08" db="EMBL/GenBank/DDBJ databases">
        <title>Annotation of Salpingoeca rosetta.</title>
        <authorList>
            <consortium name="The Broad Institute Genome Sequencing Platform"/>
            <person name="Russ C."/>
            <person name="Cuomo C."/>
            <person name="Burger G."/>
            <person name="Gray M.W."/>
            <person name="Holland P.W.H."/>
            <person name="King N."/>
            <person name="Lang F.B.F."/>
            <person name="Roger A.J."/>
            <person name="Ruiz-Trillo I."/>
            <person name="Young S.K."/>
            <person name="Zeng Q."/>
            <person name="Gargeya S."/>
            <person name="Alvarado L."/>
            <person name="Berlin A."/>
            <person name="Chapman S.B."/>
            <person name="Chen Z."/>
            <person name="Freedman E."/>
            <person name="Gellesch M."/>
            <person name="Goldberg J."/>
            <person name="Griggs A."/>
            <person name="Gujja S."/>
            <person name="Heilman E."/>
            <person name="Heiman D."/>
            <person name="Howarth C."/>
            <person name="Mehta T."/>
            <person name="Neiman D."/>
            <person name="Pearson M."/>
            <person name="Roberts A."/>
            <person name="Saif S."/>
            <person name="Shea T."/>
            <person name="Shenoy N."/>
            <person name="Sisk P."/>
            <person name="Stolte C."/>
            <person name="Sykes S."/>
            <person name="White J."/>
            <person name="Yandava C."/>
            <person name="Haas B."/>
            <person name="Nusbaum C."/>
            <person name="Birren B."/>
        </authorList>
    </citation>
    <scope>NUCLEOTIDE SEQUENCE [LARGE SCALE GENOMIC DNA]</scope>
    <source>
        <strain evidence="1">ATCC 50818</strain>
    </source>
</reference>
<dbReference type="OrthoDB" id="514167at2759"/>
<keyword evidence="2" id="KW-1185">Reference proteome</keyword>
<evidence type="ECO:0000313" key="1">
    <source>
        <dbReference type="EMBL" id="EGD73416.1"/>
    </source>
</evidence>
<gene>
    <name evidence="1" type="ORF">PTSG_05115</name>
</gene>
<dbReference type="eggNOG" id="KOG4380">
    <property type="taxonomic scope" value="Eukaryota"/>
</dbReference>
<dbReference type="AlphaFoldDB" id="F2UAK0"/>
<evidence type="ECO:0000313" key="2">
    <source>
        <dbReference type="Proteomes" id="UP000007799"/>
    </source>
</evidence>
<dbReference type="OMA" id="YPMRILR"/>
<dbReference type="InParanoid" id="F2UAK0"/>
<dbReference type="EMBL" id="GL832966">
    <property type="protein sequence ID" value="EGD73416.1"/>
    <property type="molecule type" value="Genomic_DNA"/>
</dbReference>
<dbReference type="PANTHER" id="PTHR15924">
    <property type="entry name" value="CLE"/>
    <property type="match status" value="1"/>
</dbReference>
<dbReference type="FunCoup" id="F2UAK0">
    <property type="interactions" value="1380"/>
</dbReference>
<dbReference type="STRING" id="946362.F2UAK0"/>
<organism evidence="2">
    <name type="scientific">Salpingoeca rosetta (strain ATCC 50818 / BSB-021)</name>
    <dbReference type="NCBI Taxonomy" id="946362"/>
    <lineage>
        <taxon>Eukaryota</taxon>
        <taxon>Choanoflagellata</taxon>
        <taxon>Craspedida</taxon>
        <taxon>Salpingoecidae</taxon>
        <taxon>Salpingoeca</taxon>
    </lineage>
</organism>
<dbReference type="Proteomes" id="UP000007799">
    <property type="component" value="Unassembled WGS sequence"/>
</dbReference>